<dbReference type="RefSeq" id="WP_145196899.1">
    <property type="nucleotide sequence ID" value="NZ_CP036434.1"/>
</dbReference>
<evidence type="ECO:0000259" key="1">
    <source>
        <dbReference type="Pfam" id="PF13472"/>
    </source>
</evidence>
<evidence type="ECO:0000313" key="2">
    <source>
        <dbReference type="EMBL" id="QDV06587.1"/>
    </source>
</evidence>
<proteinExistence type="predicted"/>
<keyword evidence="3" id="KW-1185">Reference proteome</keyword>
<dbReference type="Gene3D" id="3.40.50.1110">
    <property type="entry name" value="SGNH hydrolase"/>
    <property type="match status" value="1"/>
</dbReference>
<dbReference type="AlphaFoldDB" id="A0A518ER63"/>
<sequence length="352" mass="39245">MGKWSRRLLILAVSCGASLLVIEASFRALMVRRFEKATAAYRHDLWRIDPGTGHLYSMHPGAARVNRVSEEPDAWTWSYTIGDDGLRADPMGDSTETSTETPTGALDIIVIGDSYTFGWGVEDDETFPVLLAQRLKEGEGLSNVRVKNAGVSGFNTMQEASFLESRWEEWQPDVVVLGFVMNDAEPPRLVPRDPRERYGDSPLWVLEELLLRTGLEVPGWAEHRSHRQRPYLEQFRDGAVEGARCRRSLARIAALCAEHSVPLLLFVLPDMTELPRQPGQSYRYASIHHRMSGWAGDLGIEAHDLGPLFEGADRDAMMIPGDGHPTALALDLMAGAMVVPVARVARLFSLRR</sequence>
<organism evidence="2 3">
    <name type="scientific">Saltatorellus ferox</name>
    <dbReference type="NCBI Taxonomy" id="2528018"/>
    <lineage>
        <taxon>Bacteria</taxon>
        <taxon>Pseudomonadati</taxon>
        <taxon>Planctomycetota</taxon>
        <taxon>Planctomycetia</taxon>
        <taxon>Planctomycetia incertae sedis</taxon>
        <taxon>Saltatorellus</taxon>
    </lineage>
</organism>
<dbReference type="SUPFAM" id="SSF52266">
    <property type="entry name" value="SGNH hydrolase"/>
    <property type="match status" value="1"/>
</dbReference>
<dbReference type="GO" id="GO:0016788">
    <property type="term" value="F:hydrolase activity, acting on ester bonds"/>
    <property type="evidence" value="ECO:0007669"/>
    <property type="project" value="UniProtKB-ARBA"/>
</dbReference>
<dbReference type="Pfam" id="PF13472">
    <property type="entry name" value="Lipase_GDSL_2"/>
    <property type="match status" value="1"/>
</dbReference>
<accession>A0A518ER63</accession>
<dbReference type="Proteomes" id="UP000320390">
    <property type="component" value="Chromosome"/>
</dbReference>
<dbReference type="InterPro" id="IPR036514">
    <property type="entry name" value="SGNH_hydro_sf"/>
</dbReference>
<evidence type="ECO:0000313" key="3">
    <source>
        <dbReference type="Proteomes" id="UP000320390"/>
    </source>
</evidence>
<dbReference type="EMBL" id="CP036434">
    <property type="protein sequence ID" value="QDV06587.1"/>
    <property type="molecule type" value="Genomic_DNA"/>
</dbReference>
<dbReference type="InterPro" id="IPR013830">
    <property type="entry name" value="SGNH_hydro"/>
</dbReference>
<dbReference type="OrthoDB" id="288614at2"/>
<gene>
    <name evidence="2" type="ORF">Poly30_20970</name>
</gene>
<reference evidence="2 3" key="1">
    <citation type="submission" date="2019-02" db="EMBL/GenBank/DDBJ databases">
        <title>Deep-cultivation of Planctomycetes and their phenomic and genomic characterization uncovers novel biology.</title>
        <authorList>
            <person name="Wiegand S."/>
            <person name="Jogler M."/>
            <person name="Boedeker C."/>
            <person name="Pinto D."/>
            <person name="Vollmers J."/>
            <person name="Rivas-Marin E."/>
            <person name="Kohn T."/>
            <person name="Peeters S.H."/>
            <person name="Heuer A."/>
            <person name="Rast P."/>
            <person name="Oberbeckmann S."/>
            <person name="Bunk B."/>
            <person name="Jeske O."/>
            <person name="Meyerdierks A."/>
            <person name="Storesund J.E."/>
            <person name="Kallscheuer N."/>
            <person name="Luecker S."/>
            <person name="Lage O.M."/>
            <person name="Pohl T."/>
            <person name="Merkel B.J."/>
            <person name="Hornburger P."/>
            <person name="Mueller R.-W."/>
            <person name="Bruemmer F."/>
            <person name="Labrenz M."/>
            <person name="Spormann A.M."/>
            <person name="Op den Camp H."/>
            <person name="Overmann J."/>
            <person name="Amann R."/>
            <person name="Jetten M.S.M."/>
            <person name="Mascher T."/>
            <person name="Medema M.H."/>
            <person name="Devos D.P."/>
            <person name="Kaster A.-K."/>
            <person name="Ovreas L."/>
            <person name="Rohde M."/>
            <person name="Galperin M.Y."/>
            <person name="Jogler C."/>
        </authorList>
    </citation>
    <scope>NUCLEOTIDE SEQUENCE [LARGE SCALE GENOMIC DNA]</scope>
    <source>
        <strain evidence="2 3">Poly30</strain>
    </source>
</reference>
<feature type="domain" description="SGNH hydrolase-type esterase" evidence="1">
    <location>
        <begin position="110"/>
        <end position="327"/>
    </location>
</feature>
<name>A0A518ER63_9BACT</name>
<protein>
    <recommendedName>
        <fullName evidence="1">SGNH hydrolase-type esterase domain-containing protein</fullName>
    </recommendedName>
</protein>